<sequence>MTQPDDNAATVSPQRVLITGVTSGLGEQLAHDYLARHWHVSGIGRNPEKITQLTAAGIEVFSGDLTDEQTYQQLPASQQWDVVILNAGTCEYIDDPLHFDAALFHRVIETNVQSLGYSLHYLLPHLAPRAKLVFISSSVTWLPLPRAEAYGASKAAVDYLAKSLRLDLRPHGIDVLLVKPGFIKTPLTDKNTFPMPGIISVEAASAHIIQGIEKNRAVISFPTLFILILKLLQHLPERWLARLLKRT</sequence>
<dbReference type="GO" id="GO:0016020">
    <property type="term" value="C:membrane"/>
    <property type="evidence" value="ECO:0007669"/>
    <property type="project" value="TreeGrafter"/>
</dbReference>
<dbReference type="InterPro" id="IPR002347">
    <property type="entry name" value="SDR_fam"/>
</dbReference>
<dbReference type="GO" id="GO:0016491">
    <property type="term" value="F:oxidoreductase activity"/>
    <property type="evidence" value="ECO:0007669"/>
    <property type="project" value="UniProtKB-KW"/>
</dbReference>
<dbReference type="RefSeq" id="WP_207542525.1">
    <property type="nucleotide sequence ID" value="NZ_JAFNAA010000018.1"/>
</dbReference>
<evidence type="ECO:0000313" key="4">
    <source>
        <dbReference type="Proteomes" id="UP000664658"/>
    </source>
</evidence>
<dbReference type="InterPro" id="IPR036291">
    <property type="entry name" value="NAD(P)-bd_dom_sf"/>
</dbReference>
<dbReference type="InterPro" id="IPR020904">
    <property type="entry name" value="Sc_DH/Rdtase_CS"/>
</dbReference>
<dbReference type="PANTHER" id="PTHR44196:SF1">
    <property type="entry name" value="DEHYDROGENASE_REDUCTASE SDR FAMILY MEMBER 7B"/>
    <property type="match status" value="1"/>
</dbReference>
<dbReference type="SUPFAM" id="SSF51735">
    <property type="entry name" value="NAD(P)-binding Rossmann-fold domains"/>
    <property type="match status" value="1"/>
</dbReference>
<dbReference type="AlphaFoldDB" id="A0A8I1W8R4"/>
<keyword evidence="2" id="KW-0560">Oxidoreductase</keyword>
<protein>
    <submittedName>
        <fullName evidence="3">SDR family NAD(P)-dependent oxidoreductase</fullName>
    </submittedName>
</protein>
<dbReference type="Gene3D" id="3.40.50.720">
    <property type="entry name" value="NAD(P)-binding Rossmann-like Domain"/>
    <property type="match status" value="1"/>
</dbReference>
<accession>A0A8I1W8R4</accession>
<organism evidence="3 4">
    <name type="scientific">Plesiomonas shigelloides</name>
    <name type="common">Aeromonas shigelloides</name>
    <dbReference type="NCBI Taxonomy" id="703"/>
    <lineage>
        <taxon>Bacteria</taxon>
        <taxon>Pseudomonadati</taxon>
        <taxon>Pseudomonadota</taxon>
        <taxon>Gammaproteobacteria</taxon>
        <taxon>Enterobacterales</taxon>
        <taxon>Enterobacteriaceae</taxon>
        <taxon>Plesiomonas</taxon>
    </lineage>
</organism>
<dbReference type="PANTHER" id="PTHR44196">
    <property type="entry name" value="DEHYDROGENASE/REDUCTASE SDR FAMILY MEMBER 7B"/>
    <property type="match status" value="1"/>
</dbReference>
<name>A0A8I1W8R4_PLESH</name>
<evidence type="ECO:0000256" key="2">
    <source>
        <dbReference type="ARBA" id="ARBA00023002"/>
    </source>
</evidence>
<proteinExistence type="inferred from homology"/>
<gene>
    <name evidence="3" type="ORF">J2R62_14230</name>
</gene>
<evidence type="ECO:0000313" key="3">
    <source>
        <dbReference type="EMBL" id="MBO1109351.1"/>
    </source>
</evidence>
<evidence type="ECO:0000256" key="1">
    <source>
        <dbReference type="ARBA" id="ARBA00006484"/>
    </source>
</evidence>
<comment type="similarity">
    <text evidence="1">Belongs to the short-chain dehydrogenases/reductases (SDR) family.</text>
</comment>
<comment type="caution">
    <text evidence="3">The sequence shown here is derived from an EMBL/GenBank/DDBJ whole genome shotgun (WGS) entry which is preliminary data.</text>
</comment>
<dbReference type="Pfam" id="PF00106">
    <property type="entry name" value="adh_short"/>
    <property type="match status" value="1"/>
</dbReference>
<dbReference type="EMBL" id="JAFNAA010000018">
    <property type="protein sequence ID" value="MBO1109351.1"/>
    <property type="molecule type" value="Genomic_DNA"/>
</dbReference>
<dbReference type="Proteomes" id="UP000664658">
    <property type="component" value="Unassembled WGS sequence"/>
</dbReference>
<reference evidence="3" key="1">
    <citation type="submission" date="2021-03" db="EMBL/GenBank/DDBJ databases">
        <title>Plesiomonas shigelloides zfcc0051, isolated from zebrafish feces.</title>
        <authorList>
            <person name="Vanderhoek Z."/>
            <person name="Gaulke C."/>
        </authorList>
    </citation>
    <scope>NUCLEOTIDE SEQUENCE</scope>
    <source>
        <strain evidence="3">Zfcc0051</strain>
    </source>
</reference>
<dbReference type="PRINTS" id="PR00081">
    <property type="entry name" value="GDHRDH"/>
</dbReference>
<dbReference type="PROSITE" id="PS00061">
    <property type="entry name" value="ADH_SHORT"/>
    <property type="match status" value="1"/>
</dbReference>